<feature type="signal peptide" evidence="2">
    <location>
        <begin position="1"/>
        <end position="24"/>
    </location>
</feature>
<dbReference type="AlphaFoldDB" id="A0A1R4B275"/>
<protein>
    <recommendedName>
        <fullName evidence="5">Porin</fullName>
    </recommendedName>
</protein>
<organism evidence="3 4">
    <name type="scientific">Vibrio palustris</name>
    <dbReference type="NCBI Taxonomy" id="1918946"/>
    <lineage>
        <taxon>Bacteria</taxon>
        <taxon>Pseudomonadati</taxon>
        <taxon>Pseudomonadota</taxon>
        <taxon>Gammaproteobacteria</taxon>
        <taxon>Vibrionales</taxon>
        <taxon>Vibrionaceae</taxon>
        <taxon>Vibrio</taxon>
    </lineage>
</organism>
<dbReference type="STRING" id="1918946.VPAL9027_00957"/>
<gene>
    <name evidence="3" type="ORF">VPAL9027_00957</name>
</gene>
<evidence type="ECO:0000256" key="1">
    <source>
        <dbReference type="SAM" id="Coils"/>
    </source>
</evidence>
<name>A0A1R4B275_9VIBR</name>
<evidence type="ECO:0000313" key="3">
    <source>
        <dbReference type="EMBL" id="SJL83011.1"/>
    </source>
</evidence>
<feature type="chain" id="PRO_5013363143" description="Porin" evidence="2">
    <location>
        <begin position="25"/>
        <end position="386"/>
    </location>
</feature>
<evidence type="ECO:0008006" key="5">
    <source>
        <dbReference type="Google" id="ProtNLM"/>
    </source>
</evidence>
<proteinExistence type="predicted"/>
<accession>A0A1R4B275</accession>
<dbReference type="EMBL" id="FUFT01000002">
    <property type="protein sequence ID" value="SJL83011.1"/>
    <property type="molecule type" value="Genomic_DNA"/>
</dbReference>
<keyword evidence="1" id="KW-0175">Coiled coil</keyword>
<sequence>MKTSLPLASLALSITAALPLCAQAADNDELATQIKKVQQLQEQYQKQFADLELLRADYENDSKEEGAPYQSLQSLIDRVSIYGFFRAKYDHDDNEPLGSGANNKHFYMDLEGKMKVSEDWIARFQIEARKGYTVNQSWRNGEAGSDDQDGTIQRIWVEGRPGGVGVELGTKWWGLGFQAVPFGHAADGVQLDYDVVENWNAKAFWLRPRQGDLVTMPNGQETQISGLNVTGEIVDSLQTSLTFATNENHSDDQMMNRMGAVELQLQATSDILLRGAFVLTDADDYNTSQEYRIDYKNIELNDVGSYSLYTRYIDFERYGDYSHDDEWGSLPSDARGWIFGAKYVLFTNVVWETFYSIQERNRSGELAGIKRGDDRNLFRTQLDFHF</sequence>
<dbReference type="Proteomes" id="UP000189475">
    <property type="component" value="Unassembled WGS sequence"/>
</dbReference>
<evidence type="ECO:0000313" key="4">
    <source>
        <dbReference type="Proteomes" id="UP000189475"/>
    </source>
</evidence>
<keyword evidence="4" id="KW-1185">Reference proteome</keyword>
<feature type="coiled-coil region" evidence="1">
    <location>
        <begin position="27"/>
        <end position="61"/>
    </location>
</feature>
<reference evidence="3 4" key="1">
    <citation type="submission" date="2017-02" db="EMBL/GenBank/DDBJ databases">
        <authorList>
            <person name="Peterson S.W."/>
        </authorList>
    </citation>
    <scope>NUCLEOTIDE SEQUENCE [LARGE SCALE GENOMIC DNA]</scope>
    <source>
        <strain evidence="3 4">CECT 9027</strain>
    </source>
</reference>
<evidence type="ECO:0000256" key="2">
    <source>
        <dbReference type="SAM" id="SignalP"/>
    </source>
</evidence>
<keyword evidence="2" id="KW-0732">Signal</keyword>
<dbReference type="SUPFAM" id="SSF56935">
    <property type="entry name" value="Porins"/>
    <property type="match status" value="1"/>
</dbReference>